<name>A0A4Q0Q7B4_9BRAD</name>
<sequence length="61" mass="6878">MHHRLHDLPLEGFAIIVDGHAKTIFATREGARKAAVELKDRFPSIRIKIHDAATKHAELAR</sequence>
<dbReference type="AlphaFoldDB" id="A0A4Q0Q7B4"/>
<proteinExistence type="predicted"/>
<dbReference type="RefSeq" id="WP_128957190.1">
    <property type="nucleotide sequence ID" value="NZ_RKMK01000066.1"/>
</dbReference>
<organism evidence="1 2">
    <name type="scientific">Bradyrhizobium zhanjiangense</name>
    <dbReference type="NCBI Taxonomy" id="1325107"/>
    <lineage>
        <taxon>Bacteria</taxon>
        <taxon>Pseudomonadati</taxon>
        <taxon>Pseudomonadota</taxon>
        <taxon>Alphaproteobacteria</taxon>
        <taxon>Hyphomicrobiales</taxon>
        <taxon>Nitrobacteraceae</taxon>
        <taxon>Bradyrhizobium</taxon>
    </lineage>
</organism>
<accession>A0A4Q0Q7B4</accession>
<comment type="caution">
    <text evidence="1">The sequence shown here is derived from an EMBL/GenBank/DDBJ whole genome shotgun (WGS) entry which is preliminary data.</text>
</comment>
<evidence type="ECO:0000313" key="1">
    <source>
        <dbReference type="EMBL" id="RXG84824.1"/>
    </source>
</evidence>
<dbReference type="Proteomes" id="UP000290174">
    <property type="component" value="Unassembled WGS sequence"/>
</dbReference>
<dbReference type="EMBL" id="RKMK01000066">
    <property type="protein sequence ID" value="RXG84824.1"/>
    <property type="molecule type" value="Genomic_DNA"/>
</dbReference>
<gene>
    <name evidence="1" type="ORF">EAS61_37815</name>
</gene>
<protein>
    <submittedName>
        <fullName evidence="1">Uncharacterized protein</fullName>
    </submittedName>
</protein>
<reference evidence="1 2" key="1">
    <citation type="submission" date="2018-11" db="EMBL/GenBank/DDBJ databases">
        <title>Bradyrhizobium sp. nov., isolated from effective nodules of peanut in China.</title>
        <authorList>
            <person name="Li Y."/>
        </authorList>
    </citation>
    <scope>NUCLEOTIDE SEQUENCE [LARGE SCALE GENOMIC DNA]</scope>
    <source>
        <strain evidence="1 2">CCBAU 51770</strain>
    </source>
</reference>
<evidence type="ECO:0000313" key="2">
    <source>
        <dbReference type="Proteomes" id="UP000290174"/>
    </source>
</evidence>